<evidence type="ECO:0000313" key="3">
    <source>
        <dbReference type="Proteomes" id="UP001589747"/>
    </source>
</evidence>
<feature type="transmembrane region" description="Helical" evidence="1">
    <location>
        <begin position="6"/>
        <end position="23"/>
    </location>
</feature>
<sequence>MWQQIWFLVNMAFVALLIFYMFAHRTVTMKRMEGQPEPLRKAILTRNIAGILTAVAFVCMAASFLINMRVNG</sequence>
<dbReference type="EMBL" id="JBHMDO010000010">
    <property type="protein sequence ID" value="MFB9325364.1"/>
    <property type="molecule type" value="Genomic_DNA"/>
</dbReference>
<organism evidence="2 3">
    <name type="scientific">Paenibacillus aurantiacus</name>
    <dbReference type="NCBI Taxonomy" id="1936118"/>
    <lineage>
        <taxon>Bacteria</taxon>
        <taxon>Bacillati</taxon>
        <taxon>Bacillota</taxon>
        <taxon>Bacilli</taxon>
        <taxon>Bacillales</taxon>
        <taxon>Paenibacillaceae</taxon>
        <taxon>Paenibacillus</taxon>
    </lineage>
</organism>
<reference evidence="2 3" key="1">
    <citation type="submission" date="2024-09" db="EMBL/GenBank/DDBJ databases">
        <authorList>
            <person name="Sun Q."/>
            <person name="Mori K."/>
        </authorList>
    </citation>
    <scope>NUCLEOTIDE SEQUENCE [LARGE SCALE GENOMIC DNA]</scope>
    <source>
        <strain evidence="2 3">TISTR 2452</strain>
    </source>
</reference>
<feature type="transmembrane region" description="Helical" evidence="1">
    <location>
        <begin position="44"/>
        <end position="66"/>
    </location>
</feature>
<name>A0ABV5KJG7_9BACL</name>
<keyword evidence="1" id="KW-1133">Transmembrane helix</keyword>
<accession>A0ABV5KJG7</accession>
<gene>
    <name evidence="2" type="ORF">ACFFSY_05435</name>
</gene>
<protein>
    <submittedName>
        <fullName evidence="2">Uncharacterized protein</fullName>
    </submittedName>
</protein>
<dbReference type="RefSeq" id="WP_377491045.1">
    <property type="nucleotide sequence ID" value="NZ_JBHMDO010000010.1"/>
</dbReference>
<evidence type="ECO:0000313" key="2">
    <source>
        <dbReference type="EMBL" id="MFB9325364.1"/>
    </source>
</evidence>
<evidence type="ECO:0000256" key="1">
    <source>
        <dbReference type="SAM" id="Phobius"/>
    </source>
</evidence>
<comment type="caution">
    <text evidence="2">The sequence shown here is derived from an EMBL/GenBank/DDBJ whole genome shotgun (WGS) entry which is preliminary data.</text>
</comment>
<dbReference type="Proteomes" id="UP001589747">
    <property type="component" value="Unassembled WGS sequence"/>
</dbReference>
<keyword evidence="1" id="KW-0812">Transmembrane</keyword>
<keyword evidence="1" id="KW-0472">Membrane</keyword>
<proteinExistence type="predicted"/>
<keyword evidence="3" id="KW-1185">Reference proteome</keyword>